<name>A0A813K9E3_POLGL</name>
<dbReference type="EMBL" id="CAJNNW010029514">
    <property type="protein sequence ID" value="CAE8700530.1"/>
    <property type="molecule type" value="Genomic_DNA"/>
</dbReference>
<dbReference type="PANTHER" id="PTHR43591:SF99">
    <property type="entry name" value="OS06G0646000 PROTEIN"/>
    <property type="match status" value="1"/>
</dbReference>
<dbReference type="InterPro" id="IPR029063">
    <property type="entry name" value="SAM-dependent_MTases_sf"/>
</dbReference>
<organism evidence="2 3">
    <name type="scientific">Polarella glacialis</name>
    <name type="common">Dinoflagellate</name>
    <dbReference type="NCBI Taxonomy" id="89957"/>
    <lineage>
        <taxon>Eukaryota</taxon>
        <taxon>Sar</taxon>
        <taxon>Alveolata</taxon>
        <taxon>Dinophyceae</taxon>
        <taxon>Suessiales</taxon>
        <taxon>Suessiaceae</taxon>
        <taxon>Polarella</taxon>
    </lineage>
</organism>
<dbReference type="PANTHER" id="PTHR43591">
    <property type="entry name" value="METHYLTRANSFERASE"/>
    <property type="match status" value="1"/>
</dbReference>
<evidence type="ECO:0000313" key="2">
    <source>
        <dbReference type="EMBL" id="CAE8700530.1"/>
    </source>
</evidence>
<dbReference type="SUPFAM" id="SSF53335">
    <property type="entry name" value="S-adenosyl-L-methionine-dependent methyltransferases"/>
    <property type="match status" value="1"/>
</dbReference>
<dbReference type="CDD" id="cd02440">
    <property type="entry name" value="AdoMet_MTases"/>
    <property type="match status" value="1"/>
</dbReference>
<reference evidence="2" key="1">
    <citation type="submission" date="2021-02" db="EMBL/GenBank/DDBJ databases">
        <authorList>
            <person name="Dougan E. K."/>
            <person name="Rhodes N."/>
            <person name="Thang M."/>
            <person name="Chan C."/>
        </authorList>
    </citation>
    <scope>NUCLEOTIDE SEQUENCE</scope>
</reference>
<dbReference type="InterPro" id="IPR013216">
    <property type="entry name" value="Methyltransf_11"/>
</dbReference>
<sequence length="316" mass="33718">MLDKMSSRAGRGRPPRVRILGGTTLAVAAFSFAAISRCHPVVVFAAQGLPSRSGGASGRRALLGDEASAASAVSEAWREEAERCWSPGEDGLATGFLPDLTPAGQEYDPLTRTYATGAKPRPEEVRPWRRLAAAPKPEAAGNAEDQRSEDFAAILQFFGKQAEDGSQGGRLLDVGCGTGYMARALAQSKLFDAVFAFDVDWRMLEAARSEAEQAGLAPEDGLFLLRADVQFLPFAEDSMDYVWWGMGLHKVKDAGEALAAVGRALRPGGKLLATTIASIIPGKRAEDLAQKARDAGFSEVKVEQPRGSEIILQAVK</sequence>
<dbReference type="AlphaFoldDB" id="A0A813K9E3"/>
<evidence type="ECO:0000313" key="3">
    <source>
        <dbReference type="Proteomes" id="UP000626109"/>
    </source>
</evidence>
<comment type="caution">
    <text evidence="2">The sequence shown here is derived from an EMBL/GenBank/DDBJ whole genome shotgun (WGS) entry which is preliminary data.</text>
</comment>
<accession>A0A813K9E3</accession>
<protein>
    <recommendedName>
        <fullName evidence="1">Methyltransferase type 11 domain-containing protein</fullName>
    </recommendedName>
</protein>
<proteinExistence type="predicted"/>
<evidence type="ECO:0000259" key="1">
    <source>
        <dbReference type="Pfam" id="PF08241"/>
    </source>
</evidence>
<gene>
    <name evidence="2" type="ORF">PGLA2088_LOCUS31661</name>
</gene>
<dbReference type="Pfam" id="PF08241">
    <property type="entry name" value="Methyltransf_11"/>
    <property type="match status" value="1"/>
</dbReference>
<feature type="domain" description="Methyltransferase type 11" evidence="1">
    <location>
        <begin position="172"/>
        <end position="272"/>
    </location>
</feature>
<dbReference type="Proteomes" id="UP000626109">
    <property type="component" value="Unassembled WGS sequence"/>
</dbReference>
<dbReference type="GO" id="GO:0008757">
    <property type="term" value="F:S-adenosylmethionine-dependent methyltransferase activity"/>
    <property type="evidence" value="ECO:0007669"/>
    <property type="project" value="InterPro"/>
</dbReference>
<dbReference type="Gene3D" id="3.40.50.150">
    <property type="entry name" value="Vaccinia Virus protein VP39"/>
    <property type="match status" value="1"/>
</dbReference>